<sequence>MADYTGLVSLPEYESSAVTAFAQHIGDELQWDQFHLTHMLDARLTSLPQQLAGSSVEVLNGEALAAPCMRLPGSWDEHLQQSMSSKSRYDVRRAFRNVERAADFRLTEPSRADLDEHLDALLSVWGAHWGKGNEQATATYRHVFRRSFDDSTLWLRVVWDASEPMAVLAAFVDQGKRILYQHIMAFNRKFNKRSP</sequence>
<gene>
    <name evidence="2" type="ORF">S01H1_67105</name>
</gene>
<feature type="non-terminal residue" evidence="2">
    <location>
        <position position="195"/>
    </location>
</feature>
<evidence type="ECO:0000313" key="2">
    <source>
        <dbReference type="EMBL" id="GAG35929.1"/>
    </source>
</evidence>
<proteinExistence type="predicted"/>
<dbReference type="AlphaFoldDB" id="X0WYB3"/>
<protein>
    <recommendedName>
        <fullName evidence="1">BioF2-like acetyltransferase domain-containing protein</fullName>
    </recommendedName>
</protein>
<comment type="caution">
    <text evidence="2">The sequence shown here is derived from an EMBL/GenBank/DDBJ whole genome shotgun (WGS) entry which is preliminary data.</text>
</comment>
<dbReference type="SUPFAM" id="SSF55729">
    <property type="entry name" value="Acyl-CoA N-acyltransferases (Nat)"/>
    <property type="match status" value="1"/>
</dbReference>
<evidence type="ECO:0000259" key="1">
    <source>
        <dbReference type="Pfam" id="PF13480"/>
    </source>
</evidence>
<feature type="domain" description="BioF2-like acetyltransferase" evidence="1">
    <location>
        <begin position="85"/>
        <end position="195"/>
    </location>
</feature>
<dbReference type="InterPro" id="IPR038740">
    <property type="entry name" value="BioF2-like_GNAT_dom"/>
</dbReference>
<dbReference type="Pfam" id="PF13480">
    <property type="entry name" value="Acetyltransf_6"/>
    <property type="match status" value="1"/>
</dbReference>
<organism evidence="2">
    <name type="scientific">marine sediment metagenome</name>
    <dbReference type="NCBI Taxonomy" id="412755"/>
    <lineage>
        <taxon>unclassified sequences</taxon>
        <taxon>metagenomes</taxon>
        <taxon>ecological metagenomes</taxon>
    </lineage>
</organism>
<name>X0WYB3_9ZZZZ</name>
<accession>X0WYB3</accession>
<dbReference type="InterPro" id="IPR016181">
    <property type="entry name" value="Acyl_CoA_acyltransferase"/>
</dbReference>
<dbReference type="EMBL" id="BARS01044414">
    <property type="protein sequence ID" value="GAG35929.1"/>
    <property type="molecule type" value="Genomic_DNA"/>
</dbReference>
<dbReference type="Gene3D" id="3.40.630.30">
    <property type="match status" value="1"/>
</dbReference>
<reference evidence="2" key="1">
    <citation type="journal article" date="2014" name="Front. Microbiol.">
        <title>High frequency of phylogenetically diverse reductive dehalogenase-homologous genes in deep subseafloor sedimentary metagenomes.</title>
        <authorList>
            <person name="Kawai M."/>
            <person name="Futagami T."/>
            <person name="Toyoda A."/>
            <person name="Takaki Y."/>
            <person name="Nishi S."/>
            <person name="Hori S."/>
            <person name="Arai W."/>
            <person name="Tsubouchi T."/>
            <person name="Morono Y."/>
            <person name="Uchiyama I."/>
            <person name="Ito T."/>
            <person name="Fujiyama A."/>
            <person name="Inagaki F."/>
            <person name="Takami H."/>
        </authorList>
    </citation>
    <scope>NUCLEOTIDE SEQUENCE</scope>
    <source>
        <strain evidence="2">Expedition CK06-06</strain>
    </source>
</reference>